<dbReference type="PANTHER" id="PTHR12083">
    <property type="entry name" value="BIFUNCTIONAL POLYNUCLEOTIDE PHOSPHATASE/KINASE"/>
    <property type="match status" value="1"/>
</dbReference>
<dbReference type="GO" id="GO:0006281">
    <property type="term" value="P:DNA repair"/>
    <property type="evidence" value="ECO:0007669"/>
    <property type="project" value="TreeGrafter"/>
</dbReference>
<evidence type="ECO:0000256" key="1">
    <source>
        <dbReference type="SAM" id="MobiDB-lite"/>
    </source>
</evidence>
<dbReference type="Pfam" id="PF13671">
    <property type="entry name" value="AAA_33"/>
    <property type="match status" value="1"/>
</dbReference>
<evidence type="ECO:0000313" key="2">
    <source>
        <dbReference type="EMBL" id="GFH60360.1"/>
    </source>
</evidence>
<dbReference type="GO" id="GO:0005524">
    <property type="term" value="F:ATP binding"/>
    <property type="evidence" value="ECO:0007669"/>
    <property type="project" value="UniProtKB-KW"/>
</dbReference>
<dbReference type="Gene3D" id="3.40.50.300">
    <property type="entry name" value="P-loop containing nucleotide triphosphate hydrolases"/>
    <property type="match status" value="1"/>
</dbReference>
<reference evidence="2 3" key="1">
    <citation type="journal article" date="2021" name="Sci. Rep.">
        <title>The genome of the diatom Chaetoceros tenuissimus carries an ancient integrated fragment of an extant virus.</title>
        <authorList>
            <person name="Hongo Y."/>
            <person name="Kimura K."/>
            <person name="Takaki Y."/>
            <person name="Yoshida Y."/>
            <person name="Baba S."/>
            <person name="Kobayashi G."/>
            <person name="Nagasaki K."/>
            <person name="Hano T."/>
            <person name="Tomaru Y."/>
        </authorList>
    </citation>
    <scope>NUCLEOTIDE SEQUENCE [LARGE SCALE GENOMIC DNA]</scope>
    <source>
        <strain evidence="2 3">NIES-3715</strain>
    </source>
</reference>
<dbReference type="GO" id="GO:0003690">
    <property type="term" value="F:double-stranded DNA binding"/>
    <property type="evidence" value="ECO:0007669"/>
    <property type="project" value="TreeGrafter"/>
</dbReference>
<accession>A0AAD3DBK3</accession>
<comment type="caution">
    <text evidence="2">The sequence shown here is derived from an EMBL/GenBank/DDBJ whole genome shotgun (WGS) entry which is preliminary data.</text>
</comment>
<organism evidence="2 3">
    <name type="scientific">Chaetoceros tenuissimus</name>
    <dbReference type="NCBI Taxonomy" id="426638"/>
    <lineage>
        <taxon>Eukaryota</taxon>
        <taxon>Sar</taxon>
        <taxon>Stramenopiles</taxon>
        <taxon>Ochrophyta</taxon>
        <taxon>Bacillariophyta</taxon>
        <taxon>Coscinodiscophyceae</taxon>
        <taxon>Chaetocerotophycidae</taxon>
        <taxon>Chaetocerotales</taxon>
        <taxon>Chaetocerotaceae</taxon>
        <taxon>Chaetoceros</taxon>
    </lineage>
</organism>
<gene>
    <name evidence="2" type="ORF">CTEN210_16836</name>
</gene>
<dbReference type="GO" id="GO:0046403">
    <property type="term" value="F:polynucleotide 3'-phosphatase activity"/>
    <property type="evidence" value="ECO:0007669"/>
    <property type="project" value="TreeGrafter"/>
</dbReference>
<protein>
    <submittedName>
        <fullName evidence="2">Uncharacterized protein</fullName>
    </submittedName>
</protein>
<evidence type="ECO:0000313" key="3">
    <source>
        <dbReference type="Proteomes" id="UP001054902"/>
    </source>
</evidence>
<dbReference type="AlphaFoldDB" id="A0AAD3DBK3"/>
<feature type="region of interest" description="Disordered" evidence="1">
    <location>
        <begin position="1"/>
        <end position="25"/>
    </location>
</feature>
<dbReference type="Proteomes" id="UP001054902">
    <property type="component" value="Unassembled WGS sequence"/>
</dbReference>
<dbReference type="GO" id="GO:0046404">
    <property type="term" value="F:ATP-dependent polydeoxyribonucleotide 5'-hydroxyl-kinase activity"/>
    <property type="evidence" value="ECO:0007669"/>
    <property type="project" value="TreeGrafter"/>
</dbReference>
<dbReference type="PANTHER" id="PTHR12083:SF9">
    <property type="entry name" value="BIFUNCTIONAL POLYNUCLEOTIDE PHOSPHATASE_KINASE"/>
    <property type="match status" value="1"/>
</dbReference>
<dbReference type="EMBL" id="BLLK01000069">
    <property type="protein sequence ID" value="GFH60360.1"/>
    <property type="molecule type" value="Genomic_DNA"/>
</dbReference>
<name>A0AAD3DBK3_9STRA</name>
<dbReference type="InterPro" id="IPR027417">
    <property type="entry name" value="P-loop_NTPase"/>
</dbReference>
<dbReference type="SUPFAM" id="SSF52540">
    <property type="entry name" value="P-loop containing nucleoside triphosphate hydrolases"/>
    <property type="match status" value="1"/>
</dbReference>
<keyword evidence="3" id="KW-1185">Reference proteome</keyword>
<sequence>MDDEWVTVPSSRKRTSKVEKSKSAPPPSMIILIGIPASGKSTFASTLDKSSGKVFVRINQDELKTRAKCERACREALANGLSPVIDRCNFSPDQREHFLAIARESNVPCDCVIFKYPLEECILRAEERSYHETLNRDNARGVCMHMQKQLVLPSEETDLEFYRQIHTITSFRESNEVVAKYL</sequence>
<proteinExistence type="predicted"/>